<feature type="transmembrane region" description="Helical" evidence="6">
    <location>
        <begin position="126"/>
        <end position="150"/>
    </location>
</feature>
<dbReference type="InterPro" id="IPR032816">
    <property type="entry name" value="VTT_dom"/>
</dbReference>
<evidence type="ECO:0000259" key="7">
    <source>
        <dbReference type="Pfam" id="PF09335"/>
    </source>
</evidence>
<dbReference type="Proteomes" id="UP000241010">
    <property type="component" value="Unassembled WGS sequence"/>
</dbReference>
<dbReference type="OrthoDB" id="9780918at2"/>
<dbReference type="AlphaFoldDB" id="A0A2T4JZW8"/>
<feature type="domain" description="VTT" evidence="7">
    <location>
        <begin position="44"/>
        <end position="146"/>
    </location>
</feature>
<comment type="subcellular location">
    <subcellularLocation>
        <location evidence="1">Cell membrane</location>
        <topology evidence="1">Multi-pass membrane protein</topology>
    </subcellularLocation>
</comment>
<keyword evidence="9" id="KW-1185">Reference proteome</keyword>
<feature type="transmembrane region" description="Helical" evidence="6">
    <location>
        <begin position="16"/>
        <end position="38"/>
    </location>
</feature>
<sequence>MIGPELALSLVATHGLALVAPLALIEGPIITVIAAWLAQQQVLDLRLVLLTVVLADLAGDALLYLAGRGGGRRLMRLLRVREERVETLALRLRGSAAKVLILAKLTHAAGAPVLFAAGAARVPFGLFMLCNLAATLPKTAVFVALGWWFGSSYDSFGGWIAAASVVLVLGVVLAWLIARRSP</sequence>
<comment type="caution">
    <text evidence="8">The sequence shown here is derived from an EMBL/GenBank/DDBJ whole genome shotgun (WGS) entry which is preliminary data.</text>
</comment>
<dbReference type="GO" id="GO:0005886">
    <property type="term" value="C:plasma membrane"/>
    <property type="evidence" value="ECO:0007669"/>
    <property type="project" value="UniProtKB-SubCell"/>
</dbReference>
<keyword evidence="5 6" id="KW-0472">Membrane</keyword>
<evidence type="ECO:0000313" key="9">
    <source>
        <dbReference type="Proteomes" id="UP000241010"/>
    </source>
</evidence>
<keyword evidence="4 6" id="KW-1133">Transmembrane helix</keyword>
<evidence type="ECO:0000256" key="5">
    <source>
        <dbReference type="ARBA" id="ARBA00023136"/>
    </source>
</evidence>
<dbReference type="PANTHER" id="PTHR42709:SF6">
    <property type="entry name" value="UNDECAPRENYL PHOSPHATE TRANSPORTER A"/>
    <property type="match status" value="1"/>
</dbReference>
<name>A0A2T4JZW8_9RHOB</name>
<evidence type="ECO:0000256" key="2">
    <source>
        <dbReference type="ARBA" id="ARBA00022475"/>
    </source>
</evidence>
<accession>A0A2T4JZW8</accession>
<gene>
    <name evidence="8" type="ORF">C5F48_02260</name>
</gene>
<reference evidence="8 9" key="1">
    <citation type="submission" date="2018-03" db="EMBL/GenBank/DDBJ databases">
        <title>Cereibacter changlensis.</title>
        <authorList>
            <person name="Meyer T.E."/>
            <person name="Miller S."/>
            <person name="Lodha T."/>
            <person name="Gandham S."/>
            <person name="Chintalapati S."/>
            <person name="Chintalapati V.R."/>
        </authorList>
    </citation>
    <scope>NUCLEOTIDE SEQUENCE [LARGE SCALE GENOMIC DNA]</scope>
    <source>
        <strain evidence="8 9">JA139</strain>
    </source>
</reference>
<protein>
    <recommendedName>
        <fullName evidence="7">VTT domain-containing protein</fullName>
    </recommendedName>
</protein>
<dbReference type="EMBL" id="PZKG01000005">
    <property type="protein sequence ID" value="PTE23448.1"/>
    <property type="molecule type" value="Genomic_DNA"/>
</dbReference>
<dbReference type="PANTHER" id="PTHR42709">
    <property type="entry name" value="ALKALINE PHOSPHATASE LIKE PROTEIN"/>
    <property type="match status" value="1"/>
</dbReference>
<proteinExistence type="predicted"/>
<evidence type="ECO:0000256" key="3">
    <source>
        <dbReference type="ARBA" id="ARBA00022692"/>
    </source>
</evidence>
<evidence type="ECO:0000256" key="6">
    <source>
        <dbReference type="SAM" id="Phobius"/>
    </source>
</evidence>
<feature type="transmembrane region" description="Helical" evidence="6">
    <location>
        <begin position="45"/>
        <end position="66"/>
    </location>
</feature>
<evidence type="ECO:0000256" key="1">
    <source>
        <dbReference type="ARBA" id="ARBA00004651"/>
    </source>
</evidence>
<dbReference type="RefSeq" id="WP_107662296.1">
    <property type="nucleotide sequence ID" value="NZ_PZKG01000005.1"/>
</dbReference>
<feature type="transmembrane region" description="Helical" evidence="6">
    <location>
        <begin position="156"/>
        <end position="178"/>
    </location>
</feature>
<keyword evidence="3 6" id="KW-0812">Transmembrane</keyword>
<dbReference type="Pfam" id="PF09335">
    <property type="entry name" value="VTT_dom"/>
    <property type="match status" value="1"/>
</dbReference>
<organism evidence="8 9">
    <name type="scientific">Cereibacter changlensis JA139</name>
    <dbReference type="NCBI Taxonomy" id="1188249"/>
    <lineage>
        <taxon>Bacteria</taxon>
        <taxon>Pseudomonadati</taxon>
        <taxon>Pseudomonadota</taxon>
        <taxon>Alphaproteobacteria</taxon>
        <taxon>Rhodobacterales</taxon>
        <taxon>Paracoccaceae</taxon>
        <taxon>Cereibacter</taxon>
    </lineage>
</organism>
<dbReference type="InterPro" id="IPR051311">
    <property type="entry name" value="DedA_domain"/>
</dbReference>
<evidence type="ECO:0000313" key="8">
    <source>
        <dbReference type="EMBL" id="PTE23448.1"/>
    </source>
</evidence>
<keyword evidence="2" id="KW-1003">Cell membrane</keyword>
<evidence type="ECO:0000256" key="4">
    <source>
        <dbReference type="ARBA" id="ARBA00022989"/>
    </source>
</evidence>